<evidence type="ECO:0000313" key="1">
    <source>
        <dbReference type="EMBL" id="KAK1329907.1"/>
    </source>
</evidence>
<organism evidence="1 2">
    <name type="scientific">Cnephaeus nilssonii</name>
    <name type="common">Northern bat</name>
    <name type="synonym">Eptesicus nilssonii</name>
    <dbReference type="NCBI Taxonomy" id="3371016"/>
    <lineage>
        <taxon>Eukaryota</taxon>
        <taxon>Metazoa</taxon>
        <taxon>Chordata</taxon>
        <taxon>Craniata</taxon>
        <taxon>Vertebrata</taxon>
        <taxon>Euteleostomi</taxon>
        <taxon>Mammalia</taxon>
        <taxon>Eutheria</taxon>
        <taxon>Laurasiatheria</taxon>
        <taxon>Chiroptera</taxon>
        <taxon>Yangochiroptera</taxon>
        <taxon>Vespertilionidae</taxon>
        <taxon>Cnephaeus</taxon>
    </lineage>
</organism>
<sequence length="81" mass="9277">MALARCSEMQLPLVALPGNDMTVLEALMEVQGRYQLRDHLSWLLSHGVSQERVDKESTKVLLDLYVKEATRSRSLPDYMLE</sequence>
<protein>
    <submittedName>
        <fullName evidence="1">Uncharacterized protein</fullName>
    </submittedName>
</protein>
<comment type="caution">
    <text evidence="1">The sequence shown here is derived from an EMBL/GenBank/DDBJ whole genome shotgun (WGS) entry which is preliminary data.</text>
</comment>
<gene>
    <name evidence="1" type="ORF">QTO34_010090</name>
</gene>
<proteinExistence type="predicted"/>
<dbReference type="Pfam" id="PF17687">
    <property type="entry name" value="DUF5535"/>
    <property type="match status" value="1"/>
</dbReference>
<name>A0AA40HFK5_CNENI</name>
<reference evidence="1" key="1">
    <citation type="submission" date="2023-06" db="EMBL/GenBank/DDBJ databases">
        <title>Reference genome for the Northern bat (Eptesicus nilssonii), a most northern bat species.</title>
        <authorList>
            <person name="Laine V.N."/>
            <person name="Pulliainen A.T."/>
            <person name="Lilley T.M."/>
        </authorList>
    </citation>
    <scope>NUCLEOTIDE SEQUENCE</scope>
    <source>
        <strain evidence="1">BLF_Eptnil</strain>
        <tissue evidence="1">Kidney</tissue>
    </source>
</reference>
<dbReference type="AlphaFoldDB" id="A0AA40HFK5"/>
<dbReference type="InterPro" id="IPR040906">
    <property type="entry name" value="DUF5535"/>
</dbReference>
<evidence type="ECO:0000313" key="2">
    <source>
        <dbReference type="Proteomes" id="UP001177744"/>
    </source>
</evidence>
<accession>A0AA40HFK5</accession>
<keyword evidence="2" id="KW-1185">Reference proteome</keyword>
<dbReference type="Proteomes" id="UP001177744">
    <property type="component" value="Unassembled WGS sequence"/>
</dbReference>
<dbReference type="EMBL" id="JAULJE010000021">
    <property type="protein sequence ID" value="KAK1329907.1"/>
    <property type="molecule type" value="Genomic_DNA"/>
</dbReference>